<dbReference type="GO" id="GO:0000287">
    <property type="term" value="F:magnesium ion binding"/>
    <property type="evidence" value="ECO:0007669"/>
    <property type="project" value="UniProtKB-UniRule"/>
</dbReference>
<sequence>MAVVARYLIDTSAAARMRKPEVAERLSPLIEAGLVATTAQLDAEALYSARSGAEYEQVRSDRRLAYEYLPTDDEHWQLAFGAQRELARQGRHRAVGMADLLISVLAVSHGLVVLHYDADFEVAADVLPLEHRWVVERGSLDQNPGEGY</sequence>
<evidence type="ECO:0000313" key="10">
    <source>
        <dbReference type="EMBL" id="PBJ39132.1"/>
    </source>
</evidence>
<keyword evidence="2 8" id="KW-1277">Toxin-antitoxin system</keyword>
<dbReference type="InterPro" id="IPR029060">
    <property type="entry name" value="PIN-like_dom_sf"/>
</dbReference>
<dbReference type="Proteomes" id="UP000218842">
    <property type="component" value="Unassembled WGS sequence"/>
</dbReference>
<evidence type="ECO:0000256" key="2">
    <source>
        <dbReference type="ARBA" id="ARBA00022649"/>
    </source>
</evidence>
<evidence type="ECO:0000256" key="8">
    <source>
        <dbReference type="HAMAP-Rule" id="MF_00265"/>
    </source>
</evidence>
<evidence type="ECO:0000256" key="4">
    <source>
        <dbReference type="ARBA" id="ARBA00022723"/>
    </source>
</evidence>
<dbReference type="InterPro" id="IPR050556">
    <property type="entry name" value="Type_II_TA_system_RNase"/>
</dbReference>
<evidence type="ECO:0000256" key="6">
    <source>
        <dbReference type="ARBA" id="ARBA00022842"/>
    </source>
</evidence>
<comment type="function">
    <text evidence="8">Toxic component of a toxin-antitoxin (TA) system. An RNase.</text>
</comment>
<keyword evidence="6 8" id="KW-0460">Magnesium</keyword>
<keyword evidence="4 8" id="KW-0479">Metal-binding</keyword>
<comment type="caution">
    <text evidence="10">The sequence shown here is derived from an EMBL/GenBank/DDBJ whole genome shotgun (WGS) entry which is preliminary data.</text>
</comment>
<dbReference type="GO" id="GO:0090729">
    <property type="term" value="F:toxin activity"/>
    <property type="evidence" value="ECO:0007669"/>
    <property type="project" value="UniProtKB-KW"/>
</dbReference>
<dbReference type="RefSeq" id="WP_084021530.1">
    <property type="nucleotide sequence ID" value="NZ_BDNC01000033.1"/>
</dbReference>
<dbReference type="InterPro" id="IPR022907">
    <property type="entry name" value="VapC_family"/>
</dbReference>
<accession>A0A2A3LDL1</accession>
<protein>
    <recommendedName>
        <fullName evidence="8">Ribonuclease VapC</fullName>
        <shortName evidence="8">RNase VapC</shortName>
        <ecNumber evidence="8">3.1.-.-</ecNumber>
    </recommendedName>
    <alternativeName>
        <fullName evidence="8">Toxin VapC</fullName>
    </alternativeName>
</protein>
<gene>
    <name evidence="8" type="primary">vapC</name>
    <name evidence="10" type="ORF">XV03_03925</name>
</gene>
<evidence type="ECO:0000256" key="1">
    <source>
        <dbReference type="ARBA" id="ARBA00001946"/>
    </source>
</evidence>
<dbReference type="InterPro" id="IPR002716">
    <property type="entry name" value="PIN_dom"/>
</dbReference>
<evidence type="ECO:0000259" key="9">
    <source>
        <dbReference type="Pfam" id="PF01850"/>
    </source>
</evidence>
<name>A0A2A3LDL1_MYCAV</name>
<dbReference type="EC" id="3.1.-.-" evidence="8"/>
<dbReference type="Pfam" id="PF01850">
    <property type="entry name" value="PIN"/>
    <property type="match status" value="1"/>
</dbReference>
<feature type="binding site" evidence="8">
    <location>
        <position position="99"/>
    </location>
    <ligand>
        <name>Mg(2+)</name>
        <dbReference type="ChEBI" id="CHEBI:18420"/>
    </ligand>
</feature>
<comment type="similarity">
    <text evidence="7 8">Belongs to the PINc/VapC protein family.</text>
</comment>
<dbReference type="GO" id="GO:0004540">
    <property type="term" value="F:RNA nuclease activity"/>
    <property type="evidence" value="ECO:0007669"/>
    <property type="project" value="InterPro"/>
</dbReference>
<dbReference type="GO" id="GO:0016787">
    <property type="term" value="F:hydrolase activity"/>
    <property type="evidence" value="ECO:0007669"/>
    <property type="project" value="UniProtKB-KW"/>
</dbReference>
<reference evidence="10 11" key="1">
    <citation type="journal article" date="2017" name="Genome Biol. Evol.">
        <title>Population Structure and Local Adaptation of MAC Lung Disease Agent Mycobacterium avium subsp. hominissuis.</title>
        <authorList>
            <person name="Yano H."/>
            <person name="Iwamoto T."/>
            <person name="Nishiuchi Y."/>
            <person name="Nakajima C."/>
            <person name="Starkova D.A."/>
            <person name="Mokrousov I."/>
            <person name="Narvskaya O."/>
            <person name="Yoshida S."/>
            <person name="Arikawa K."/>
            <person name="Nakanishi N."/>
            <person name="Osaki K."/>
            <person name="Nakagawa I."/>
            <person name="Ato M."/>
            <person name="Suzuki Y."/>
            <person name="Maruyama F."/>
        </authorList>
    </citation>
    <scope>NUCLEOTIDE SEQUENCE [LARGE SCALE GENOMIC DNA]</scope>
    <source>
        <strain evidence="10 11">OCU466</strain>
    </source>
</reference>
<evidence type="ECO:0000256" key="3">
    <source>
        <dbReference type="ARBA" id="ARBA00022722"/>
    </source>
</evidence>
<dbReference type="HAMAP" id="MF_00265">
    <property type="entry name" value="VapC_Nob1"/>
    <property type="match status" value="1"/>
</dbReference>
<comment type="cofactor">
    <cofactor evidence="1 8">
        <name>Mg(2+)</name>
        <dbReference type="ChEBI" id="CHEBI:18420"/>
    </cofactor>
</comment>
<evidence type="ECO:0000256" key="5">
    <source>
        <dbReference type="ARBA" id="ARBA00022801"/>
    </source>
</evidence>
<evidence type="ECO:0000313" key="11">
    <source>
        <dbReference type="Proteomes" id="UP000218842"/>
    </source>
</evidence>
<dbReference type="SUPFAM" id="SSF88723">
    <property type="entry name" value="PIN domain-like"/>
    <property type="match status" value="1"/>
</dbReference>
<organism evidence="10 11">
    <name type="scientific">Mycobacterium avium subsp. hominissuis</name>
    <dbReference type="NCBI Taxonomy" id="439334"/>
    <lineage>
        <taxon>Bacteria</taxon>
        <taxon>Bacillati</taxon>
        <taxon>Actinomycetota</taxon>
        <taxon>Actinomycetes</taxon>
        <taxon>Mycobacteriales</taxon>
        <taxon>Mycobacteriaceae</taxon>
        <taxon>Mycobacterium</taxon>
        <taxon>Mycobacterium avium complex (MAC)</taxon>
    </lineage>
</organism>
<dbReference type="PANTHER" id="PTHR33653:SF1">
    <property type="entry name" value="RIBONUCLEASE VAPC2"/>
    <property type="match status" value="1"/>
</dbReference>
<dbReference type="PANTHER" id="PTHR33653">
    <property type="entry name" value="RIBONUCLEASE VAPC2"/>
    <property type="match status" value="1"/>
</dbReference>
<proteinExistence type="inferred from homology"/>
<evidence type="ECO:0000256" key="7">
    <source>
        <dbReference type="ARBA" id="ARBA00038093"/>
    </source>
</evidence>
<keyword evidence="3 8" id="KW-0540">Nuclease</keyword>
<feature type="binding site" evidence="8">
    <location>
        <position position="10"/>
    </location>
    <ligand>
        <name>Mg(2+)</name>
        <dbReference type="ChEBI" id="CHEBI:18420"/>
    </ligand>
</feature>
<keyword evidence="5 8" id="KW-0378">Hydrolase</keyword>
<dbReference type="AlphaFoldDB" id="A0A2A3LDL1"/>
<keyword evidence="8" id="KW-0800">Toxin</keyword>
<feature type="domain" description="PIN" evidence="9">
    <location>
        <begin position="7"/>
        <end position="124"/>
    </location>
</feature>
<dbReference type="CDD" id="cd18755">
    <property type="entry name" value="PIN_MtVapC3_VapC21-like"/>
    <property type="match status" value="1"/>
</dbReference>
<dbReference type="EMBL" id="LBGZ01000029">
    <property type="protein sequence ID" value="PBJ39132.1"/>
    <property type="molecule type" value="Genomic_DNA"/>
</dbReference>
<dbReference type="Gene3D" id="3.40.50.1010">
    <property type="entry name" value="5'-nuclease"/>
    <property type="match status" value="1"/>
</dbReference>